<name>A0A821LTG7_9NEOP</name>
<organism evidence="1 2">
    <name type="scientific">Pieris macdunnoughi</name>
    <dbReference type="NCBI Taxonomy" id="345717"/>
    <lineage>
        <taxon>Eukaryota</taxon>
        <taxon>Metazoa</taxon>
        <taxon>Ecdysozoa</taxon>
        <taxon>Arthropoda</taxon>
        <taxon>Hexapoda</taxon>
        <taxon>Insecta</taxon>
        <taxon>Pterygota</taxon>
        <taxon>Neoptera</taxon>
        <taxon>Endopterygota</taxon>
        <taxon>Lepidoptera</taxon>
        <taxon>Glossata</taxon>
        <taxon>Ditrysia</taxon>
        <taxon>Papilionoidea</taxon>
        <taxon>Pieridae</taxon>
        <taxon>Pierinae</taxon>
        <taxon>Pieris</taxon>
    </lineage>
</organism>
<dbReference type="AlphaFoldDB" id="A0A821LTG7"/>
<comment type="caution">
    <text evidence="1">The sequence shown here is derived from an EMBL/GenBank/DDBJ whole genome shotgun (WGS) entry which is preliminary data.</text>
</comment>
<sequence>MDKVKATWKIINEESGCEAWTLTVKEEQKLLVTKLKILRKILGQSRREDVSWIGCKNDEIKELEAQPNIIGQGVGQERAVKEAYLVVGDQVGLDTAGSTKWMRTCYRS</sequence>
<accession>A0A821LTG7</accession>
<keyword evidence="2" id="KW-1185">Reference proteome</keyword>
<dbReference type="EMBL" id="CAJOBZ010000002">
    <property type="protein sequence ID" value="CAF4756158.1"/>
    <property type="molecule type" value="Genomic_DNA"/>
</dbReference>
<proteinExistence type="predicted"/>
<dbReference type="OrthoDB" id="6928962at2759"/>
<evidence type="ECO:0000313" key="1">
    <source>
        <dbReference type="EMBL" id="CAF4756158.1"/>
    </source>
</evidence>
<evidence type="ECO:0000313" key="2">
    <source>
        <dbReference type="Proteomes" id="UP000663880"/>
    </source>
</evidence>
<protein>
    <submittedName>
        <fullName evidence="1">Uncharacterized protein</fullName>
    </submittedName>
</protein>
<gene>
    <name evidence="1" type="ORF">PMACD_LOCUS1007</name>
</gene>
<reference evidence="1" key="1">
    <citation type="submission" date="2021-02" db="EMBL/GenBank/DDBJ databases">
        <authorList>
            <person name="Steward A R."/>
        </authorList>
    </citation>
    <scope>NUCLEOTIDE SEQUENCE</scope>
</reference>
<dbReference type="Proteomes" id="UP000663880">
    <property type="component" value="Unassembled WGS sequence"/>
</dbReference>